<comment type="caution">
    <text evidence="1">The sequence shown here is derived from an EMBL/GenBank/DDBJ whole genome shotgun (WGS) entry which is preliminary data.</text>
</comment>
<keyword evidence="2" id="KW-1185">Reference proteome</keyword>
<accession>A0ABU2T8Y5</accession>
<reference evidence="1" key="1">
    <citation type="submission" date="2024-05" db="EMBL/GenBank/DDBJ databases">
        <title>30 novel species of actinomycetes from the DSMZ collection.</title>
        <authorList>
            <person name="Nouioui I."/>
        </authorList>
    </citation>
    <scope>NUCLEOTIDE SEQUENCE</scope>
    <source>
        <strain evidence="1">DSM 41527</strain>
    </source>
</reference>
<gene>
    <name evidence="1" type="ORF">RM550_16790</name>
</gene>
<dbReference type="RefSeq" id="WP_311624521.1">
    <property type="nucleotide sequence ID" value="NZ_JAVRFE010000020.1"/>
</dbReference>
<evidence type="ECO:0000313" key="2">
    <source>
        <dbReference type="Proteomes" id="UP001180551"/>
    </source>
</evidence>
<dbReference type="Proteomes" id="UP001180551">
    <property type="component" value="Unassembled WGS sequence"/>
</dbReference>
<protein>
    <submittedName>
        <fullName evidence="1">Uncharacterized protein</fullName>
    </submittedName>
</protein>
<dbReference type="EMBL" id="JAVRFE010000020">
    <property type="protein sequence ID" value="MDT0457375.1"/>
    <property type="molecule type" value="Genomic_DNA"/>
</dbReference>
<name>A0ABU2T8Y5_9ACTN</name>
<evidence type="ECO:0000313" key="1">
    <source>
        <dbReference type="EMBL" id="MDT0457375.1"/>
    </source>
</evidence>
<sequence>MTAPEIDEALSALARCSAVLLKESQAEQQRMEELNELNEDGIQQHAKGQGSQYDAEYTLLSVRLRLAIRCAKAHRDAVHEFVCWWVDTAVTAWKSAVHGTPMPYARLGAAAPDTLMLEDDLAVLPGVDEQTRKLLELGSFLGAPQPGAVPGNGDDLAAMVTDLAARSGLSIRRNNTGAIEVVDDDDPEARRRRLWGDCWLELGIPALPGLGSELDALLLRAPSETADRLRNATQAVISAAMARLRMSELEDTGARWTPAEIDEYDQLSAQHDGLTHLLADYAQAVTESLPDMRA</sequence>
<organism evidence="1 2">
    <name type="scientific">Streptomyces mooreae</name>
    <dbReference type="NCBI Taxonomy" id="3075523"/>
    <lineage>
        <taxon>Bacteria</taxon>
        <taxon>Bacillati</taxon>
        <taxon>Actinomycetota</taxon>
        <taxon>Actinomycetes</taxon>
        <taxon>Kitasatosporales</taxon>
        <taxon>Streptomycetaceae</taxon>
        <taxon>Streptomyces</taxon>
    </lineage>
</organism>
<proteinExistence type="predicted"/>